<evidence type="ECO:0000313" key="2">
    <source>
        <dbReference type="Ensembl" id="ENSCSAP00000018751.1"/>
    </source>
</evidence>
<sequence>MSSESEKDKERLIQAAKMFFFHVQDFASVTNTLTELFNRSMNTQILLMAVKNNSNIKDFFEQMLKIFKEMQSVVDAKHDKIQKESLGSKVAMAMCSVVQKGTNVEELRQSAKEVFKSAHTPVIISALNSSNILGSLESSLSHLMKFPIMNLQLSDFYTEDTKEQSDATTSERTRSPDSSKATMIDILKKLQDALKTEDSKNPIESAADLLEQIVKAMGPILEILRKAIKTMEMNISVFKKASDK</sequence>
<name>A0A0D9SD12_CHLSB</name>
<dbReference type="PANTHER" id="PTHR36289">
    <property type="entry name" value="CHROMOSOME 12 OPEN READING FRAME 60"/>
    <property type="match status" value="1"/>
</dbReference>
<organism evidence="2 3">
    <name type="scientific">Chlorocebus sabaeus</name>
    <name type="common">Green monkey</name>
    <name type="synonym">Simia sabaea</name>
    <dbReference type="NCBI Taxonomy" id="60711"/>
    <lineage>
        <taxon>Eukaryota</taxon>
        <taxon>Metazoa</taxon>
        <taxon>Chordata</taxon>
        <taxon>Craniata</taxon>
        <taxon>Vertebrata</taxon>
        <taxon>Euteleostomi</taxon>
        <taxon>Mammalia</taxon>
        <taxon>Eutheria</taxon>
        <taxon>Euarchontoglires</taxon>
        <taxon>Primates</taxon>
        <taxon>Haplorrhini</taxon>
        <taxon>Catarrhini</taxon>
        <taxon>Cercopithecidae</taxon>
        <taxon>Cercopithecinae</taxon>
        <taxon>Chlorocebus</taxon>
    </lineage>
</organism>
<accession>A0A0D9SD12</accession>
<dbReference type="PANTHER" id="PTHR36289:SF1">
    <property type="entry name" value="CHROMOSOME 12 OPEN READING FRAME 60"/>
    <property type="match status" value="1"/>
</dbReference>
<dbReference type="KEGG" id="csab:103218677"/>
<protein>
    <submittedName>
        <fullName evidence="2">Chromosome 12 open reading frame 60</fullName>
    </submittedName>
</protein>
<reference evidence="2" key="3">
    <citation type="submission" date="2025-09" db="UniProtKB">
        <authorList>
            <consortium name="Ensembl"/>
        </authorList>
    </citation>
    <scope>IDENTIFICATION</scope>
</reference>
<dbReference type="InterPro" id="IPR027895">
    <property type="entry name" value="DUF4533"/>
</dbReference>
<reference evidence="2 3" key="1">
    <citation type="submission" date="2014-03" db="EMBL/GenBank/DDBJ databases">
        <authorList>
            <person name="Warren W."/>
            <person name="Wilson R.K."/>
        </authorList>
    </citation>
    <scope>NUCLEOTIDE SEQUENCE</scope>
</reference>
<evidence type="ECO:0000313" key="3">
    <source>
        <dbReference type="Proteomes" id="UP000029965"/>
    </source>
</evidence>
<feature type="region of interest" description="Disordered" evidence="1">
    <location>
        <begin position="162"/>
        <end position="181"/>
    </location>
</feature>
<dbReference type="Proteomes" id="UP000029965">
    <property type="component" value="Chromosome 11"/>
</dbReference>
<dbReference type="Ensembl" id="ENSCSAT00000019331.1">
    <property type="protein sequence ID" value="ENSCSAP00000018751.1"/>
    <property type="gene ID" value="ENSCSAG00000019241.1"/>
</dbReference>
<evidence type="ECO:0000256" key="1">
    <source>
        <dbReference type="SAM" id="MobiDB-lite"/>
    </source>
</evidence>
<dbReference type="GeneTree" id="ENSGT00390000003800"/>
<reference evidence="2" key="2">
    <citation type="submission" date="2025-08" db="UniProtKB">
        <authorList>
            <consortium name="Ensembl"/>
        </authorList>
    </citation>
    <scope>IDENTIFICATION</scope>
</reference>
<dbReference type="AlphaFoldDB" id="A0A0D9SD12"/>
<gene>
    <name evidence="2" type="primary">C12orf60</name>
</gene>
<dbReference type="Bgee" id="ENSCSAG00000019241">
    <property type="expression patterns" value="Expressed in liver and 1 other cell type or tissue"/>
</dbReference>
<dbReference type="OMA" id="MKFPIMN"/>
<dbReference type="Pfam" id="PF15047">
    <property type="entry name" value="DUF4533"/>
    <property type="match status" value="1"/>
</dbReference>
<dbReference type="EMBL" id="AQIB01128542">
    <property type="status" value="NOT_ANNOTATED_CDS"/>
    <property type="molecule type" value="Genomic_DNA"/>
</dbReference>
<dbReference type="BioGRID-ORCS" id="103218677">
    <property type="hits" value="0 hits in 6 CRISPR screens"/>
</dbReference>
<dbReference type="eggNOG" id="ENOG502S734">
    <property type="taxonomic scope" value="Eukaryota"/>
</dbReference>
<keyword evidence="3" id="KW-1185">Reference proteome</keyword>
<proteinExistence type="predicted"/>
<feature type="compositionally biased region" description="Basic and acidic residues" evidence="1">
    <location>
        <begin position="162"/>
        <end position="177"/>
    </location>
</feature>